<reference evidence="12" key="1">
    <citation type="journal article" date="2016" name="Genome Announc.">
        <title>Genome sequences of three species of Hanseniaspora isolated from spontaneous wine fermentations.</title>
        <authorList>
            <person name="Sternes P.R."/>
            <person name="Lee D."/>
            <person name="Kutyna D.R."/>
            <person name="Borneman A.R."/>
        </authorList>
    </citation>
    <scope>NUCLEOTIDE SEQUENCE [LARGE SCALE GENOMIC DNA]</scope>
    <source>
        <strain evidence="12">AWRI3579</strain>
    </source>
</reference>
<evidence type="ECO:0000256" key="6">
    <source>
        <dbReference type="ARBA" id="ARBA00023110"/>
    </source>
</evidence>
<dbReference type="OrthoDB" id="16120at2759"/>
<evidence type="ECO:0000256" key="9">
    <source>
        <dbReference type="RuleBase" id="RU361210"/>
    </source>
</evidence>
<evidence type="ECO:0000256" key="5">
    <source>
        <dbReference type="ARBA" id="ARBA00022490"/>
    </source>
</evidence>
<dbReference type="GO" id="GO:0000159">
    <property type="term" value="C:protein phosphatase type 2A complex"/>
    <property type="evidence" value="ECO:0007669"/>
    <property type="project" value="TreeGrafter"/>
</dbReference>
<dbReference type="GO" id="GO:0007052">
    <property type="term" value="P:mitotic spindle organization"/>
    <property type="evidence" value="ECO:0007669"/>
    <property type="project" value="TreeGrafter"/>
</dbReference>
<accession>A0A1E5R4T4</accession>
<dbReference type="Proteomes" id="UP000095728">
    <property type="component" value="Unassembled WGS sequence"/>
</dbReference>
<evidence type="ECO:0000256" key="1">
    <source>
        <dbReference type="ARBA" id="ARBA00000971"/>
    </source>
</evidence>
<dbReference type="SUPFAM" id="SSF140984">
    <property type="entry name" value="PTPA-like"/>
    <property type="match status" value="1"/>
</dbReference>
<comment type="catalytic activity">
    <reaction evidence="1 9">
        <text>[protein]-peptidylproline (omega=180) = [protein]-peptidylproline (omega=0)</text>
        <dbReference type="Rhea" id="RHEA:16237"/>
        <dbReference type="Rhea" id="RHEA-COMP:10747"/>
        <dbReference type="Rhea" id="RHEA-COMP:10748"/>
        <dbReference type="ChEBI" id="CHEBI:83833"/>
        <dbReference type="ChEBI" id="CHEBI:83834"/>
        <dbReference type="EC" id="5.2.1.8"/>
    </reaction>
</comment>
<evidence type="ECO:0000256" key="3">
    <source>
        <dbReference type="ARBA" id="ARBA00004496"/>
    </source>
</evidence>
<dbReference type="InterPro" id="IPR037218">
    <property type="entry name" value="PTPA_sf"/>
</dbReference>
<protein>
    <recommendedName>
        <fullName evidence="9">Serine/threonine-protein phosphatase 2A activator</fullName>
        <ecNumber evidence="9">5.2.1.8</ecNumber>
    </recommendedName>
    <alternativeName>
        <fullName evidence="9">Phosphotyrosyl phosphatase activator</fullName>
    </alternativeName>
</protein>
<keyword evidence="7 9" id="KW-0413">Isomerase</keyword>
<dbReference type="STRING" id="56408.A0A1E5R4T4"/>
<evidence type="ECO:0000256" key="10">
    <source>
        <dbReference type="SAM" id="MobiDB-lite"/>
    </source>
</evidence>
<name>A0A1E5R4T4_9ASCO</name>
<evidence type="ECO:0000256" key="2">
    <source>
        <dbReference type="ARBA" id="ARBA00004123"/>
    </source>
</evidence>
<evidence type="ECO:0000256" key="8">
    <source>
        <dbReference type="ARBA" id="ARBA00023242"/>
    </source>
</evidence>
<dbReference type="CDD" id="cd04087">
    <property type="entry name" value="PTPA"/>
    <property type="match status" value="1"/>
</dbReference>
<dbReference type="InterPro" id="IPR004327">
    <property type="entry name" value="Phstyr_phstse_ac"/>
</dbReference>
<organism evidence="11 12">
    <name type="scientific">Hanseniaspora osmophila</name>
    <dbReference type="NCBI Taxonomy" id="56408"/>
    <lineage>
        <taxon>Eukaryota</taxon>
        <taxon>Fungi</taxon>
        <taxon>Dikarya</taxon>
        <taxon>Ascomycota</taxon>
        <taxon>Saccharomycotina</taxon>
        <taxon>Saccharomycetes</taxon>
        <taxon>Saccharomycodales</taxon>
        <taxon>Saccharomycodaceae</taxon>
        <taxon>Hanseniaspora</taxon>
    </lineage>
</organism>
<dbReference type="Pfam" id="PF03095">
    <property type="entry name" value="PTPA"/>
    <property type="match status" value="1"/>
</dbReference>
<evidence type="ECO:0000313" key="11">
    <source>
        <dbReference type="EMBL" id="OEJ81926.1"/>
    </source>
</evidence>
<keyword evidence="8" id="KW-0539">Nucleus</keyword>
<comment type="subcellular location">
    <subcellularLocation>
        <location evidence="3 9">Cytoplasm</location>
    </subcellularLocation>
    <subcellularLocation>
        <location evidence="2">Nucleus</location>
    </subcellularLocation>
</comment>
<evidence type="ECO:0000313" key="12">
    <source>
        <dbReference type="Proteomes" id="UP000095728"/>
    </source>
</evidence>
<dbReference type="GO" id="GO:0003755">
    <property type="term" value="F:peptidyl-prolyl cis-trans isomerase activity"/>
    <property type="evidence" value="ECO:0007669"/>
    <property type="project" value="UniProtKB-KW"/>
</dbReference>
<evidence type="ECO:0000256" key="4">
    <source>
        <dbReference type="ARBA" id="ARBA00011019"/>
    </source>
</evidence>
<keyword evidence="6 9" id="KW-0697">Rotamase</keyword>
<dbReference type="InterPro" id="IPR043170">
    <property type="entry name" value="PTPA_C_lid"/>
</dbReference>
<dbReference type="PANTHER" id="PTHR10012">
    <property type="entry name" value="SERINE/THREONINE-PROTEIN PHOSPHATASE 2A REGULATORY SUBUNIT B"/>
    <property type="match status" value="1"/>
</dbReference>
<dbReference type="PANTHER" id="PTHR10012:SF3">
    <property type="entry name" value="SERINE_THREONINE-PROTEIN PHOSPHATASE 2A ACTIVATOR 1"/>
    <property type="match status" value="1"/>
</dbReference>
<dbReference type="GO" id="GO:0005737">
    <property type="term" value="C:cytoplasm"/>
    <property type="evidence" value="ECO:0007669"/>
    <property type="project" value="UniProtKB-SubCell"/>
</dbReference>
<dbReference type="AlphaFoldDB" id="A0A1E5R4T4"/>
<dbReference type="InParanoid" id="A0A1E5R4T4"/>
<feature type="region of interest" description="Disordered" evidence="10">
    <location>
        <begin position="347"/>
        <end position="452"/>
    </location>
</feature>
<sequence length="452" mass="51388">MNEFQLAETAFSKPAKKIFDAPTTQVFQSSVALHRLRYYIEKYCSMVEGVTYDHKIIQECISNDAPQKHPVLEKLLKYVFTPLSTQIKETPPLPGPTRFGNFACRDWHDKINKEMPLMLERLLDDFANESTVGGDTVTRKYKESLVELQYYLLNAFGSKERLDYGTGHELSFLAFLGCLDMLGLFKKISKMELLAIFFQYCALVESLILTYNLEPAGSHGVWGLDDHFHLSYMFGASQMVKNKNFQGISPKIMLADPYIVDDHYMEILYFWNIKFVKTVKKGPFEEHSPILYDISRNVKQWSKVLKGLTKMYDDEVLNKFPVVQHFWFGTGFYPWTSMNDGTKLVESEQELASDKESQKEEVSKQTQNTQTSGLSTSAAAALEKSEANVPSSSHKNAFANMSDMMASRRGANLGRNVQPGARPCPGSPGNKQNILTNMPPPSMSYPTRQSRR</sequence>
<feature type="compositionally biased region" description="Basic and acidic residues" evidence="10">
    <location>
        <begin position="352"/>
        <end position="363"/>
    </location>
</feature>
<dbReference type="Gene3D" id="1.20.120.1150">
    <property type="match status" value="1"/>
</dbReference>
<dbReference type="EC" id="5.2.1.8" evidence="9"/>
<feature type="compositionally biased region" description="Polar residues" evidence="10">
    <location>
        <begin position="364"/>
        <end position="377"/>
    </location>
</feature>
<comment type="similarity">
    <text evidence="4 9">Belongs to the PTPA-type PPIase family.</text>
</comment>
<dbReference type="EMBL" id="LPNM01000010">
    <property type="protein sequence ID" value="OEJ81926.1"/>
    <property type="molecule type" value="Genomic_DNA"/>
</dbReference>
<keyword evidence="12" id="KW-1185">Reference proteome</keyword>
<gene>
    <name evidence="11" type="ORF">AWRI3579_g3564</name>
</gene>
<dbReference type="GO" id="GO:0005634">
    <property type="term" value="C:nucleus"/>
    <property type="evidence" value="ECO:0007669"/>
    <property type="project" value="UniProtKB-SubCell"/>
</dbReference>
<keyword evidence="5 9" id="KW-0963">Cytoplasm</keyword>
<dbReference type="GO" id="GO:0008160">
    <property type="term" value="F:protein tyrosine phosphatase activator activity"/>
    <property type="evidence" value="ECO:0007669"/>
    <property type="project" value="TreeGrafter"/>
</dbReference>
<proteinExistence type="inferred from homology"/>
<evidence type="ECO:0000256" key="7">
    <source>
        <dbReference type="ARBA" id="ARBA00023235"/>
    </source>
</evidence>
<comment type="function">
    <text evidence="9">PPIases accelerate the folding of proteins. It catalyzes the cis-trans isomerization of proline imidic peptide bonds in oligopeptides.</text>
</comment>
<comment type="caution">
    <text evidence="11">The sequence shown here is derived from an EMBL/GenBank/DDBJ whole genome shotgun (WGS) entry which is preliminary data.</text>
</comment>
<dbReference type="FunCoup" id="A0A1E5R4T4">
    <property type="interactions" value="105"/>
</dbReference>
<dbReference type="PIRSF" id="PIRSF016325">
    <property type="entry name" value="Phstyr_phstse_ac"/>
    <property type="match status" value="1"/>
</dbReference>